<dbReference type="PANTHER" id="PTHR33175">
    <property type="entry name" value="DNA-BINDING PROTEIN HU"/>
    <property type="match status" value="1"/>
</dbReference>
<dbReference type="PANTHER" id="PTHR33175:SF3">
    <property type="entry name" value="DNA-BINDING PROTEIN HU-BETA"/>
    <property type="match status" value="1"/>
</dbReference>
<dbReference type="GO" id="GO:0003677">
    <property type="term" value="F:DNA binding"/>
    <property type="evidence" value="ECO:0007669"/>
    <property type="project" value="UniProtKB-KW"/>
</dbReference>
<organism evidence="2">
    <name type="scientific">hydrothermal vent metagenome</name>
    <dbReference type="NCBI Taxonomy" id="652676"/>
    <lineage>
        <taxon>unclassified sequences</taxon>
        <taxon>metagenomes</taxon>
        <taxon>ecological metagenomes</taxon>
    </lineage>
</organism>
<accession>A0A3B0SQL2</accession>
<gene>
    <name evidence="2" type="ORF">MNBD_ACTINO01-2144</name>
</gene>
<proteinExistence type="predicted"/>
<reference evidence="2" key="1">
    <citation type="submission" date="2018-06" db="EMBL/GenBank/DDBJ databases">
        <authorList>
            <person name="Zhirakovskaya E."/>
        </authorList>
    </citation>
    <scope>NUCLEOTIDE SEQUENCE</scope>
</reference>
<dbReference type="SMART" id="SM00411">
    <property type="entry name" value="BHL"/>
    <property type="match status" value="1"/>
</dbReference>
<evidence type="ECO:0000313" key="2">
    <source>
        <dbReference type="EMBL" id="VAW04572.1"/>
    </source>
</evidence>
<keyword evidence="1 2" id="KW-0238">DNA-binding</keyword>
<dbReference type="AlphaFoldDB" id="A0A3B0SQL2"/>
<name>A0A3B0SQL2_9ZZZZ</name>
<dbReference type="CDD" id="cd13831">
    <property type="entry name" value="HU"/>
    <property type="match status" value="1"/>
</dbReference>
<sequence>KIINETLDVIVSGVVMSGKVQITGFGTFEGRDRAARTARNPQTGEEIKVKATRVPAFKAGKGFKDAVKPG</sequence>
<evidence type="ECO:0000256" key="1">
    <source>
        <dbReference type="ARBA" id="ARBA00023125"/>
    </source>
</evidence>
<dbReference type="PROSITE" id="PS00045">
    <property type="entry name" value="HISTONE_LIKE"/>
    <property type="match status" value="1"/>
</dbReference>
<dbReference type="InterPro" id="IPR010992">
    <property type="entry name" value="IHF-like_DNA-bd_dom_sf"/>
</dbReference>
<dbReference type="EMBL" id="UOEI01000401">
    <property type="protein sequence ID" value="VAW04572.1"/>
    <property type="molecule type" value="Genomic_DNA"/>
</dbReference>
<dbReference type="GO" id="GO:0005829">
    <property type="term" value="C:cytosol"/>
    <property type="evidence" value="ECO:0007669"/>
    <property type="project" value="TreeGrafter"/>
</dbReference>
<dbReference type="SUPFAM" id="SSF47729">
    <property type="entry name" value="IHF-like DNA-binding proteins"/>
    <property type="match status" value="1"/>
</dbReference>
<dbReference type="InterPro" id="IPR000119">
    <property type="entry name" value="Hist_DNA-bd"/>
</dbReference>
<dbReference type="InterPro" id="IPR020816">
    <property type="entry name" value="Histone-like_DNA-bd_CS"/>
</dbReference>
<dbReference type="GO" id="GO:0030527">
    <property type="term" value="F:structural constituent of chromatin"/>
    <property type="evidence" value="ECO:0007669"/>
    <property type="project" value="InterPro"/>
</dbReference>
<feature type="non-terminal residue" evidence="2">
    <location>
        <position position="1"/>
    </location>
</feature>
<dbReference type="Gene3D" id="4.10.520.10">
    <property type="entry name" value="IHF-like DNA-binding proteins"/>
    <property type="match status" value="1"/>
</dbReference>
<dbReference type="Pfam" id="PF00216">
    <property type="entry name" value="Bac_DNA_binding"/>
    <property type="match status" value="1"/>
</dbReference>
<dbReference type="PRINTS" id="PR01727">
    <property type="entry name" value="DNABINDINGHU"/>
</dbReference>
<protein>
    <submittedName>
        <fullName evidence="2">DNA-binding protein HU-beta (ACLAME 290)</fullName>
    </submittedName>
</protein>